<dbReference type="Gene3D" id="3.40.830.10">
    <property type="entry name" value="LigB-like"/>
    <property type="match status" value="1"/>
</dbReference>
<evidence type="ECO:0000313" key="3">
    <source>
        <dbReference type="Proteomes" id="UP000317778"/>
    </source>
</evidence>
<dbReference type="Proteomes" id="UP000317778">
    <property type="component" value="Unassembled WGS sequence"/>
</dbReference>
<dbReference type="AlphaFoldDB" id="A0A532VB04"/>
<evidence type="ECO:0000256" key="1">
    <source>
        <dbReference type="ARBA" id="ARBA00006315"/>
    </source>
</evidence>
<name>A0A532VB04_UNCT6</name>
<dbReference type="CDD" id="cd07361">
    <property type="entry name" value="MEMO_like"/>
    <property type="match status" value="1"/>
</dbReference>
<evidence type="ECO:0000313" key="2">
    <source>
        <dbReference type="EMBL" id="TKJ44375.1"/>
    </source>
</evidence>
<reference evidence="2 3" key="1">
    <citation type="submission" date="2017-06" db="EMBL/GenBank/DDBJ databases">
        <title>Novel microbial phyla capable of carbon fixation and sulfur reduction in deep-sea sediments.</title>
        <authorList>
            <person name="Huang J."/>
            <person name="Baker B."/>
            <person name="Wang Y."/>
        </authorList>
    </citation>
    <scope>NUCLEOTIDE SEQUENCE [LARGE SCALE GENOMIC DNA]</scope>
    <source>
        <strain evidence="2">B3_TA06</strain>
    </source>
</reference>
<proteinExistence type="inferred from homology"/>
<sequence length="273" mass="30194">MTVRRPAWGNQFYPTDPDEARGMWEEFFKRCESSRIEDTIRAIQVPHAGWIYSGQAAAEAYNQLKERALKSVVLIGPQHHMMVQHIQVFPEGVWKSPIGNLEVDSQLAGRFLEFDEAFQADIPAHQTEHSLEVQIPPLAMVLPDVRIVPILLGHYQRSHPEIIADALAEIVGTKKDVLVLISTDLYHGESYEACKTSDARTIEFLKNLDAEGLQQALDSGTAAACGGDGLTALLYAAKRLGIKKTHLLAAYNSNDMTGQRGGYVVGYSAFAFV</sequence>
<dbReference type="PANTHER" id="PTHR11060">
    <property type="entry name" value="PROTEIN MEMO1"/>
    <property type="match status" value="1"/>
</dbReference>
<dbReference type="NCBIfam" id="TIGR04336">
    <property type="entry name" value="AmmeMemoSam_B"/>
    <property type="match status" value="1"/>
</dbReference>
<dbReference type="Pfam" id="PF01875">
    <property type="entry name" value="Memo"/>
    <property type="match status" value="1"/>
</dbReference>
<organism evidence="2 3">
    <name type="scientific">candidate division TA06 bacterium B3_TA06</name>
    <dbReference type="NCBI Taxonomy" id="2012487"/>
    <lineage>
        <taxon>Bacteria</taxon>
        <taxon>Bacteria division TA06</taxon>
    </lineage>
</organism>
<dbReference type="InterPro" id="IPR002737">
    <property type="entry name" value="MEMO1_fam"/>
</dbReference>
<accession>A0A532VB04</accession>
<comment type="similarity">
    <text evidence="1">Belongs to the MEMO1 family.</text>
</comment>
<comment type="caution">
    <text evidence="2">The sequence shown here is derived from an EMBL/GenBank/DDBJ whole genome shotgun (WGS) entry which is preliminary data.</text>
</comment>
<gene>
    <name evidence="2" type="primary">amrB</name>
    <name evidence="2" type="ORF">CEE36_01130</name>
</gene>
<dbReference type="EMBL" id="NJBO01000001">
    <property type="protein sequence ID" value="TKJ44375.1"/>
    <property type="molecule type" value="Genomic_DNA"/>
</dbReference>
<protein>
    <submittedName>
        <fullName evidence="2">AmmeMemoRadiSam system protein B</fullName>
    </submittedName>
</protein>
<dbReference type="PANTHER" id="PTHR11060:SF0">
    <property type="entry name" value="PROTEIN MEMO1"/>
    <property type="match status" value="1"/>
</dbReference>